<dbReference type="GO" id="GO:0003676">
    <property type="term" value="F:nucleic acid binding"/>
    <property type="evidence" value="ECO:0007669"/>
    <property type="project" value="InterPro"/>
</dbReference>
<dbReference type="EMBL" id="VJMI01020350">
    <property type="protein sequence ID" value="KAF0704703.1"/>
    <property type="molecule type" value="Genomic_DNA"/>
</dbReference>
<dbReference type="PANTHER" id="PTHR23022">
    <property type="entry name" value="TRANSPOSABLE ELEMENT-RELATED"/>
    <property type="match status" value="1"/>
</dbReference>
<organism evidence="2 3">
    <name type="scientific">Aphanomyces astaci</name>
    <name type="common">Crayfish plague agent</name>
    <dbReference type="NCBI Taxonomy" id="112090"/>
    <lineage>
        <taxon>Eukaryota</taxon>
        <taxon>Sar</taxon>
        <taxon>Stramenopiles</taxon>
        <taxon>Oomycota</taxon>
        <taxon>Saprolegniomycetes</taxon>
        <taxon>Saprolegniales</taxon>
        <taxon>Verrucalvaceae</taxon>
        <taxon>Aphanomyces</taxon>
    </lineage>
</organism>
<dbReference type="Proteomes" id="UP000469452">
    <property type="component" value="Unassembled WGS sequence"/>
</dbReference>
<name>A0A6A4Z1X2_APHAT</name>
<evidence type="ECO:0000313" key="2">
    <source>
        <dbReference type="EMBL" id="KAF0704703.1"/>
    </source>
</evidence>
<dbReference type="VEuPathDB" id="FungiDB:H257_02623"/>
<dbReference type="InterPro" id="IPR052338">
    <property type="entry name" value="Transposase_5"/>
</dbReference>
<sequence length="271" mass="30847">MSKSLGKSCKAIANYLKDPQAYGKRFKGGRPPKLSDTTLRLMFREVSKTGLSSSKIVAQLDLPITSRAVRYKLSSNTIFKFVKRNSAPALTEKHKECEAEFRFGASPQTIPVGQDHLVRREEINLDGPDGLQCYWRDLRQDHETYMSRKFGGKSLMIWGAFSSSGVSELAFLEGNQDAAKYVWTLQDYLMPFGHQFYADEILFQQDNASIHRAKTTMEFLKEQKVTVFDHHALPPDLNSIENLWGRIVRIVYSNGKQYDNVVDLKAAIKRA</sequence>
<dbReference type="AlphaFoldDB" id="A0A6A4Z1X2"/>
<comment type="caution">
    <text evidence="2">The sequence shown here is derived from an EMBL/GenBank/DDBJ whole genome shotgun (WGS) entry which is preliminary data.</text>
</comment>
<reference evidence="2 3" key="1">
    <citation type="submission" date="2019-06" db="EMBL/GenBank/DDBJ databases">
        <title>Genomics analysis of Aphanomyces spp. identifies a new class of oomycete effector associated with host adaptation.</title>
        <authorList>
            <person name="Gaulin E."/>
        </authorList>
    </citation>
    <scope>NUCLEOTIDE SEQUENCE [LARGE SCALE GENOMIC DNA]</scope>
    <source>
        <strain evidence="2 3">E</strain>
    </source>
</reference>
<feature type="domain" description="Tc1-like transposase DDE" evidence="1">
    <location>
        <begin position="152"/>
        <end position="260"/>
    </location>
</feature>
<dbReference type="InterPro" id="IPR038717">
    <property type="entry name" value="Tc1-like_DDE_dom"/>
</dbReference>
<accession>A0A6A4Z1X2</accession>
<protein>
    <recommendedName>
        <fullName evidence="1">Tc1-like transposase DDE domain-containing protein</fullName>
    </recommendedName>
</protein>
<dbReference type="PANTHER" id="PTHR23022:SF129">
    <property type="entry name" value="TRANSPOSABLE ELEMENT TC3 TRANSPOSASE"/>
    <property type="match status" value="1"/>
</dbReference>
<dbReference type="Pfam" id="PF13358">
    <property type="entry name" value="DDE_3"/>
    <property type="match status" value="1"/>
</dbReference>
<evidence type="ECO:0000313" key="3">
    <source>
        <dbReference type="Proteomes" id="UP000469452"/>
    </source>
</evidence>
<dbReference type="Gene3D" id="3.30.420.10">
    <property type="entry name" value="Ribonuclease H-like superfamily/Ribonuclease H"/>
    <property type="match status" value="1"/>
</dbReference>
<gene>
    <name evidence="2" type="ORF">AaE_014803</name>
</gene>
<proteinExistence type="predicted"/>
<dbReference type="InterPro" id="IPR036397">
    <property type="entry name" value="RNaseH_sf"/>
</dbReference>
<evidence type="ECO:0000259" key="1">
    <source>
        <dbReference type="Pfam" id="PF13358"/>
    </source>
</evidence>
<dbReference type="Gene3D" id="1.10.10.60">
    <property type="entry name" value="Homeodomain-like"/>
    <property type="match status" value="1"/>
</dbReference>